<dbReference type="EMBL" id="JAGFBS010000110">
    <property type="protein sequence ID" value="KAG6369069.1"/>
    <property type="molecule type" value="Genomic_DNA"/>
</dbReference>
<sequence>MPSLSGKGISIPCITFKLGCPTPMSGYPNVFQAHADGLGIVEITTTEDLSRLDSLYLVHPWIDFLLDRRHVQGGKNMLAEEVTADGSLLHDSPPLPAPSTLTYISQLTPAVVSRLLANDGTRHTQRAPSRTNELGPCA</sequence>
<keyword evidence="3" id="KW-1185">Reference proteome</keyword>
<accession>A0A8I2YBX8</accession>
<feature type="region of interest" description="Disordered" evidence="1">
    <location>
        <begin position="119"/>
        <end position="138"/>
    </location>
</feature>
<dbReference type="Proteomes" id="UP000683000">
    <property type="component" value="Unassembled WGS sequence"/>
</dbReference>
<evidence type="ECO:0000313" key="2">
    <source>
        <dbReference type="EMBL" id="KAG6369069.1"/>
    </source>
</evidence>
<evidence type="ECO:0000256" key="1">
    <source>
        <dbReference type="SAM" id="MobiDB-lite"/>
    </source>
</evidence>
<comment type="caution">
    <text evidence="2">The sequence shown here is derived from an EMBL/GenBank/DDBJ whole genome shotgun (WGS) entry which is preliminary data.</text>
</comment>
<dbReference type="AlphaFoldDB" id="A0A8I2YBX8"/>
<protein>
    <submittedName>
        <fullName evidence="2">Uncharacterized protein</fullName>
    </submittedName>
</protein>
<reference evidence="2" key="1">
    <citation type="submission" date="2021-03" db="EMBL/GenBank/DDBJ databases">
        <title>Evolutionary innovations through gain and loss of genes in the ectomycorrhizal Boletales.</title>
        <authorList>
            <person name="Wu G."/>
            <person name="Miyauchi S."/>
            <person name="Morin E."/>
            <person name="Yang Z.-L."/>
            <person name="Xu J."/>
            <person name="Martin F.M."/>
        </authorList>
    </citation>
    <scope>NUCLEOTIDE SEQUENCE</scope>
    <source>
        <strain evidence="2">BR01</strain>
    </source>
</reference>
<gene>
    <name evidence="2" type="ORF">JVT61DRAFT_1870</name>
</gene>
<organism evidence="2 3">
    <name type="scientific">Boletus reticuloceps</name>
    <dbReference type="NCBI Taxonomy" id="495285"/>
    <lineage>
        <taxon>Eukaryota</taxon>
        <taxon>Fungi</taxon>
        <taxon>Dikarya</taxon>
        <taxon>Basidiomycota</taxon>
        <taxon>Agaricomycotina</taxon>
        <taxon>Agaricomycetes</taxon>
        <taxon>Agaricomycetidae</taxon>
        <taxon>Boletales</taxon>
        <taxon>Boletineae</taxon>
        <taxon>Boletaceae</taxon>
        <taxon>Boletoideae</taxon>
        <taxon>Boletus</taxon>
    </lineage>
</organism>
<proteinExistence type="predicted"/>
<evidence type="ECO:0000313" key="3">
    <source>
        <dbReference type="Proteomes" id="UP000683000"/>
    </source>
</evidence>
<name>A0A8I2YBX8_9AGAM</name>